<dbReference type="GO" id="GO:0005975">
    <property type="term" value="P:carbohydrate metabolic process"/>
    <property type="evidence" value="ECO:0007669"/>
    <property type="project" value="InterPro"/>
</dbReference>
<organism evidence="3 4">
    <name type="scientific">Hermanssonia centrifuga</name>
    <dbReference type="NCBI Taxonomy" id="98765"/>
    <lineage>
        <taxon>Eukaryota</taxon>
        <taxon>Fungi</taxon>
        <taxon>Dikarya</taxon>
        <taxon>Basidiomycota</taxon>
        <taxon>Agaricomycotina</taxon>
        <taxon>Agaricomycetes</taxon>
        <taxon>Polyporales</taxon>
        <taxon>Meruliaceae</taxon>
        <taxon>Hermanssonia</taxon>
    </lineage>
</organism>
<proteinExistence type="predicted"/>
<dbReference type="EMBL" id="MLYV02000990">
    <property type="protein sequence ID" value="PSR74393.1"/>
    <property type="molecule type" value="Genomic_DNA"/>
</dbReference>
<dbReference type="InterPro" id="IPR053169">
    <property type="entry name" value="MUG_Protein"/>
</dbReference>
<evidence type="ECO:0000313" key="3">
    <source>
        <dbReference type="EMBL" id="PSR74393.1"/>
    </source>
</evidence>
<accession>A0A2R6NPJ5</accession>
<keyword evidence="4" id="KW-1185">Reference proteome</keyword>
<dbReference type="SUPFAM" id="SSF48208">
    <property type="entry name" value="Six-hairpin glycosidases"/>
    <property type="match status" value="1"/>
</dbReference>
<dbReference type="OrthoDB" id="3223195at2759"/>
<keyword evidence="2" id="KW-0472">Membrane</keyword>
<comment type="caution">
    <text evidence="3">The sequence shown here is derived from an EMBL/GenBank/DDBJ whole genome shotgun (WGS) entry which is preliminary data.</text>
</comment>
<feature type="transmembrane region" description="Helical" evidence="2">
    <location>
        <begin position="12"/>
        <end position="39"/>
    </location>
</feature>
<protein>
    <submittedName>
        <fullName evidence="3">Uncharacterized protein</fullName>
    </submittedName>
</protein>
<evidence type="ECO:0000256" key="1">
    <source>
        <dbReference type="SAM" id="MobiDB-lite"/>
    </source>
</evidence>
<keyword evidence="2" id="KW-0812">Transmembrane</keyword>
<feature type="compositionally biased region" description="Low complexity" evidence="1">
    <location>
        <begin position="371"/>
        <end position="383"/>
    </location>
</feature>
<feature type="transmembrane region" description="Helical" evidence="2">
    <location>
        <begin position="309"/>
        <end position="331"/>
    </location>
</feature>
<evidence type="ECO:0000313" key="4">
    <source>
        <dbReference type="Proteomes" id="UP000186601"/>
    </source>
</evidence>
<dbReference type="Gene3D" id="1.50.10.20">
    <property type="match status" value="1"/>
</dbReference>
<sequence>MLHQEVIQPEVLISLLNAMTFCIASIVGGVFYVSILALADCLILPLNDHNQLLSNPENTDVNGETIGLSAYLYEATNDDKYATAAELAAQFIQLHLYNGTIILDTFTVANCFVNADLAVTYNSGFVIEGLSVLASKNSTWSPFLLNLISSTVPFSAWTNASDGVIIEGSQSDATTNGFGVALKSIFVRGLYEAWSRAIPNSPAALLIQSYLTVQFNALTTLASIAGSNVYSSEWEGPPVQNSVPWGQLAALDVLNSAVGIAPKPATDNSTSAIPGPSHTSTTSSSGAPTPTNTFAADESNSKHAPRTPIVVGIVIGCVVLVAIVLLVVFIIRRRRKQGQEDYVRAQMEETAVPFNVNPYRPEMSQTTGTIQSSSYAYQSSSESRATFSPTSDSKSRSDLPSIYSGSGSNPSHANAVAGPSNAVHDTNGAASDSQLSPIPLRADTRSNGDSETDLAAVPRLIDQLNQILSRLPQGGVDEEQPPQYES</sequence>
<dbReference type="PANTHER" id="PTHR47791">
    <property type="entry name" value="MEIOTICALLY UP-REGULATED GENE 191 PROTEIN"/>
    <property type="match status" value="1"/>
</dbReference>
<name>A0A2R6NPJ5_9APHY</name>
<feature type="region of interest" description="Disordered" evidence="1">
    <location>
        <begin position="265"/>
        <end position="302"/>
    </location>
</feature>
<dbReference type="STRING" id="98765.A0A2R6NPJ5"/>
<feature type="compositionally biased region" description="Polar residues" evidence="1">
    <location>
        <begin position="403"/>
        <end position="412"/>
    </location>
</feature>
<gene>
    <name evidence="3" type="ORF">PHLCEN_2v9901</name>
</gene>
<keyword evidence="2" id="KW-1133">Transmembrane helix</keyword>
<evidence type="ECO:0000256" key="2">
    <source>
        <dbReference type="SAM" id="Phobius"/>
    </source>
</evidence>
<dbReference type="InterPro" id="IPR005198">
    <property type="entry name" value="Glyco_hydro_76"/>
</dbReference>
<dbReference type="AlphaFoldDB" id="A0A2R6NPJ5"/>
<feature type="compositionally biased region" description="Low complexity" evidence="1">
    <location>
        <begin position="274"/>
        <end position="291"/>
    </location>
</feature>
<dbReference type="Pfam" id="PF03663">
    <property type="entry name" value="Glyco_hydro_76"/>
    <property type="match status" value="1"/>
</dbReference>
<reference evidence="3 4" key="1">
    <citation type="submission" date="2018-02" db="EMBL/GenBank/DDBJ databases">
        <title>Genome sequence of the basidiomycete white-rot fungus Phlebia centrifuga.</title>
        <authorList>
            <person name="Granchi Z."/>
            <person name="Peng M."/>
            <person name="de Vries R.P."/>
            <person name="Hilden K."/>
            <person name="Makela M.R."/>
            <person name="Grigoriev I."/>
            <person name="Riley R."/>
        </authorList>
    </citation>
    <scope>NUCLEOTIDE SEQUENCE [LARGE SCALE GENOMIC DNA]</scope>
    <source>
        <strain evidence="3 4">FBCC195</strain>
    </source>
</reference>
<dbReference type="InterPro" id="IPR008928">
    <property type="entry name" value="6-hairpin_glycosidase_sf"/>
</dbReference>
<feature type="region of interest" description="Disordered" evidence="1">
    <location>
        <begin position="357"/>
        <end position="456"/>
    </location>
</feature>
<dbReference type="PANTHER" id="PTHR47791:SF3">
    <property type="entry name" value="MEIOTICALLY UP-REGULATED GENE 191 PROTEIN"/>
    <property type="match status" value="1"/>
</dbReference>
<dbReference type="Proteomes" id="UP000186601">
    <property type="component" value="Unassembled WGS sequence"/>
</dbReference>